<reference evidence="3 4" key="1">
    <citation type="journal article" date="2024" name="Nat. Commun.">
        <title>Phylogenomics reveals the evolutionary origins of lichenization in chlorophyte algae.</title>
        <authorList>
            <person name="Puginier C."/>
            <person name="Libourel C."/>
            <person name="Otte J."/>
            <person name="Skaloud P."/>
            <person name="Haon M."/>
            <person name="Grisel S."/>
            <person name="Petersen M."/>
            <person name="Berrin J.G."/>
            <person name="Delaux P.M."/>
            <person name="Dal Grande F."/>
            <person name="Keller J."/>
        </authorList>
    </citation>
    <scope>NUCLEOTIDE SEQUENCE [LARGE SCALE GENOMIC DNA]</scope>
    <source>
        <strain evidence="3 4">SAG 2036</strain>
    </source>
</reference>
<dbReference type="AlphaFoldDB" id="A0AAW1NWR5"/>
<accession>A0AAW1NWR5</accession>
<feature type="domain" description="Protein kinase" evidence="2">
    <location>
        <begin position="225"/>
        <end position="521"/>
    </location>
</feature>
<protein>
    <recommendedName>
        <fullName evidence="2">Protein kinase domain-containing protein</fullName>
    </recommendedName>
</protein>
<comment type="caution">
    <text evidence="3">The sequence shown here is derived from an EMBL/GenBank/DDBJ whole genome shotgun (WGS) entry which is preliminary data.</text>
</comment>
<dbReference type="Proteomes" id="UP001465755">
    <property type="component" value="Unassembled WGS sequence"/>
</dbReference>
<proteinExistence type="predicted"/>
<dbReference type="InterPro" id="IPR052751">
    <property type="entry name" value="Plant_MAPKKK"/>
</dbReference>
<dbReference type="InterPro" id="IPR011009">
    <property type="entry name" value="Kinase-like_dom_sf"/>
</dbReference>
<dbReference type="GO" id="GO:0005524">
    <property type="term" value="F:ATP binding"/>
    <property type="evidence" value="ECO:0007669"/>
    <property type="project" value="UniProtKB-UniRule"/>
</dbReference>
<dbReference type="GO" id="GO:0007165">
    <property type="term" value="P:signal transduction"/>
    <property type="evidence" value="ECO:0007669"/>
    <property type="project" value="TreeGrafter"/>
</dbReference>
<keyword evidence="4" id="KW-1185">Reference proteome</keyword>
<dbReference type="PANTHER" id="PTHR48011:SF18">
    <property type="entry name" value="MITOGEN-ACTIVATED PROTEIN KINASE KINASE KINASE 19-RELATED"/>
    <property type="match status" value="1"/>
</dbReference>
<dbReference type="PROSITE" id="PS00107">
    <property type="entry name" value="PROTEIN_KINASE_ATP"/>
    <property type="match status" value="1"/>
</dbReference>
<dbReference type="Pfam" id="PF00069">
    <property type="entry name" value="Pkinase"/>
    <property type="match status" value="1"/>
</dbReference>
<name>A0AAW1NWR5_9CHLO</name>
<sequence>MLELFSSWAQPQAARGRLGSILAADRKSIAADCFQGPLHLEHALGYQYGQGAHQSGEKSALHGGTKPYWSFSQGRPDETASRTLATPHPTSQLLHSDMLHKAQTQAKSEECQAQLRWYQQASQGWEAAFESLLSEKRTLEVSLQQCQENINLCRQDSAKKDNEIQQLNFAKWQQETKLRQNELELHANLLTGQLAHSKAQTVRQFEAPKTVLQSWPPANLSLAEVIPGKAIGEGTFGMVAEADHEDPIGQTLHVALKVAQEKDDDPDLTQQARVSLTNEAAVLTKLGFCRHIVRLRGVCYLRADVPEAERGRVLGIVTDYYSGGDVWECHRAHVAAGGCMPRWLSWRIAECGAMGLKHIASQGHAHCDFKLGNLLLSRTVVPGSKRMVIHAKVADLGGAADLEGKPCKVGVARGTPLYAPPEQNFTVPPTAYPTTDVWSWGASVLETLCPGKLQKLLKFQTNLVANGKALPTRLPLPRLGAPFDELLGPCFCRDPGDRPSMADRLDLMSQTKAAAKQDPTLYAAIFGP</sequence>
<evidence type="ECO:0000313" key="3">
    <source>
        <dbReference type="EMBL" id="KAK9795601.1"/>
    </source>
</evidence>
<dbReference type="CDD" id="cd00180">
    <property type="entry name" value="PKc"/>
    <property type="match status" value="1"/>
</dbReference>
<dbReference type="EMBL" id="JALJOQ010000125">
    <property type="protein sequence ID" value="KAK9795601.1"/>
    <property type="molecule type" value="Genomic_DNA"/>
</dbReference>
<keyword evidence="1" id="KW-0547">Nucleotide-binding</keyword>
<dbReference type="Gene3D" id="3.30.200.20">
    <property type="entry name" value="Phosphorylase Kinase, domain 1"/>
    <property type="match status" value="1"/>
</dbReference>
<evidence type="ECO:0000259" key="2">
    <source>
        <dbReference type="PROSITE" id="PS50011"/>
    </source>
</evidence>
<dbReference type="SUPFAM" id="SSF56112">
    <property type="entry name" value="Protein kinase-like (PK-like)"/>
    <property type="match status" value="1"/>
</dbReference>
<dbReference type="PANTHER" id="PTHR48011">
    <property type="entry name" value="CCR4-NOT TRANSCRIPTIONAL COMPLEX SUBUNIT CAF120-RELATED"/>
    <property type="match status" value="1"/>
</dbReference>
<evidence type="ECO:0000313" key="4">
    <source>
        <dbReference type="Proteomes" id="UP001465755"/>
    </source>
</evidence>
<dbReference type="InterPro" id="IPR017441">
    <property type="entry name" value="Protein_kinase_ATP_BS"/>
</dbReference>
<feature type="binding site" evidence="1">
    <location>
        <position position="257"/>
    </location>
    <ligand>
        <name>ATP</name>
        <dbReference type="ChEBI" id="CHEBI:30616"/>
    </ligand>
</feature>
<dbReference type="Gene3D" id="1.10.510.10">
    <property type="entry name" value="Transferase(Phosphotransferase) domain 1"/>
    <property type="match status" value="1"/>
</dbReference>
<keyword evidence="1" id="KW-0067">ATP-binding</keyword>
<dbReference type="GO" id="GO:0004672">
    <property type="term" value="F:protein kinase activity"/>
    <property type="evidence" value="ECO:0007669"/>
    <property type="project" value="InterPro"/>
</dbReference>
<gene>
    <name evidence="3" type="ORF">WJX73_006486</name>
</gene>
<dbReference type="PROSITE" id="PS50011">
    <property type="entry name" value="PROTEIN_KINASE_DOM"/>
    <property type="match status" value="1"/>
</dbReference>
<evidence type="ECO:0000256" key="1">
    <source>
        <dbReference type="PROSITE-ProRule" id="PRU10141"/>
    </source>
</evidence>
<dbReference type="InterPro" id="IPR000719">
    <property type="entry name" value="Prot_kinase_dom"/>
</dbReference>
<organism evidence="3 4">
    <name type="scientific">Symbiochloris irregularis</name>
    <dbReference type="NCBI Taxonomy" id="706552"/>
    <lineage>
        <taxon>Eukaryota</taxon>
        <taxon>Viridiplantae</taxon>
        <taxon>Chlorophyta</taxon>
        <taxon>core chlorophytes</taxon>
        <taxon>Trebouxiophyceae</taxon>
        <taxon>Trebouxiales</taxon>
        <taxon>Trebouxiaceae</taxon>
        <taxon>Symbiochloris</taxon>
    </lineage>
</organism>